<sequence>TRCCAYCGIGGATIWCGAITIAGCGGYCIAGTHCCCRVSALPLAACCIIAAACVRNRDQRRRGGGEMGRLDRVEREREGGLPCVWVGQEIYHRKRRLQRRGTMSAVGWCGEGNLDRRREIEGAGATMRCRASCWARLLARSLAVILRGLRCRGGRMERVALLRSLSCSTTAYRRLLFRPRLFSSNFCRPQPHELQLRALSCSGASRWRPGPAPPLRLRRRFSPSIRAISTSPSPVSRGAEIDRSDIAEKLGFEIISEQTINECKATAVLYKHKKTGAEIMSVSNDDENKVFGVVFRTPP</sequence>
<dbReference type="GO" id="GO:0004222">
    <property type="term" value="F:metalloendopeptidase activity"/>
    <property type="evidence" value="ECO:0007669"/>
    <property type="project" value="TreeGrafter"/>
</dbReference>
<dbReference type="EMBL" id="KV875621">
    <property type="protein sequence ID" value="RZR72048.1"/>
    <property type="molecule type" value="Genomic_DNA"/>
</dbReference>
<dbReference type="PANTHER" id="PTHR43016:SF13">
    <property type="entry name" value="PRESEQUENCE PROTEASE, MITOCHONDRIAL"/>
    <property type="match status" value="1"/>
</dbReference>
<dbReference type="Gene3D" id="3.30.830.10">
    <property type="entry name" value="Metalloenzyme, LuxS/M16 peptidase-like"/>
    <property type="match status" value="1"/>
</dbReference>
<dbReference type="AlphaFoldDB" id="A0A445MCX0"/>
<organism evidence="1">
    <name type="scientific">Ensete ventricosum</name>
    <name type="common">Abyssinian banana</name>
    <name type="synonym">Musa ensete</name>
    <dbReference type="NCBI Taxonomy" id="4639"/>
    <lineage>
        <taxon>Eukaryota</taxon>
        <taxon>Viridiplantae</taxon>
        <taxon>Streptophyta</taxon>
        <taxon>Embryophyta</taxon>
        <taxon>Tracheophyta</taxon>
        <taxon>Spermatophyta</taxon>
        <taxon>Magnoliopsida</taxon>
        <taxon>Liliopsida</taxon>
        <taxon>Zingiberales</taxon>
        <taxon>Musaceae</taxon>
        <taxon>Ensete</taxon>
    </lineage>
</organism>
<dbReference type="GO" id="GO:0005739">
    <property type="term" value="C:mitochondrion"/>
    <property type="evidence" value="ECO:0007669"/>
    <property type="project" value="TreeGrafter"/>
</dbReference>
<proteinExistence type="predicted"/>
<dbReference type="GO" id="GO:0009507">
    <property type="term" value="C:chloroplast"/>
    <property type="evidence" value="ECO:0007669"/>
    <property type="project" value="TreeGrafter"/>
</dbReference>
<protein>
    <submittedName>
        <fullName evidence="1">Uncharacterized protein</fullName>
    </submittedName>
</protein>
<dbReference type="Proteomes" id="UP000290560">
    <property type="component" value="Unassembled WGS sequence"/>
</dbReference>
<name>A0A445MCX0_ENSVE</name>
<evidence type="ECO:0000313" key="1">
    <source>
        <dbReference type="EMBL" id="RZR72048.1"/>
    </source>
</evidence>
<gene>
    <name evidence="1" type="ORF">BHM03_00009889</name>
</gene>
<dbReference type="PANTHER" id="PTHR43016">
    <property type="entry name" value="PRESEQUENCE PROTEASE"/>
    <property type="match status" value="1"/>
</dbReference>
<accession>A0A445MCX0</accession>
<reference evidence="1" key="1">
    <citation type="journal article" date="2018" name="Data Brief">
        <title>Genome sequence data from 17 accessions of Ensete ventricosum, a staple food crop for millions in Ethiopia.</title>
        <authorList>
            <person name="Yemataw Z."/>
            <person name="Muzemil S."/>
            <person name="Ambachew D."/>
            <person name="Tripathi L."/>
            <person name="Tesfaye K."/>
            <person name="Chala A."/>
            <person name="Farbos A."/>
            <person name="O'Neill P."/>
            <person name="Moore K."/>
            <person name="Grant M."/>
            <person name="Studholme D.J."/>
        </authorList>
    </citation>
    <scope>NUCLEOTIDE SEQUENCE [LARGE SCALE GENOMIC DNA]</scope>
    <source>
        <tissue evidence="1">Leaf</tissue>
    </source>
</reference>
<feature type="non-terminal residue" evidence="1">
    <location>
        <position position="1"/>
    </location>
</feature>
<dbReference type="GO" id="GO:0016485">
    <property type="term" value="P:protein processing"/>
    <property type="evidence" value="ECO:0007669"/>
    <property type="project" value="TreeGrafter"/>
</dbReference>